<proteinExistence type="inferred from homology"/>
<evidence type="ECO:0000313" key="3">
    <source>
        <dbReference type="Proteomes" id="UP000095495"/>
    </source>
</evidence>
<evidence type="ECO:0000256" key="1">
    <source>
        <dbReference type="ARBA" id="ARBA00005397"/>
    </source>
</evidence>
<sequence>MKIEKVNENQIRCTLTKQDLADRQINLRELAYGSEKAKGLFHDMIQQANYEFGFDVSDNPLMVEAIPLSSESLVLLITKVEYPEELDTRFSQFTEAGDEELFSNMGAVGNVERKGADDILELFQKIREAKASPESENAQQTEAPEEVPEVPADLTKMFEFTTIDQVERLAHVLVNYYNGRNDLFKNEKKNRFYLVIHKDDHTPEEFNKVCNIICEYAQQKNYNPAVGAYFAEHGNKITGPQALQVFASL</sequence>
<comment type="similarity">
    <text evidence="1">Belongs to the MecA family.</text>
</comment>
<dbReference type="EMBL" id="CYXV01000007">
    <property type="protein sequence ID" value="CUM98346.1"/>
    <property type="molecule type" value="Genomic_DNA"/>
</dbReference>
<dbReference type="AlphaFoldDB" id="A0A173T897"/>
<protein>
    <submittedName>
        <fullName evidence="2">Adapter protein mecA 2</fullName>
    </submittedName>
</protein>
<name>A0A173T897_9FIRM</name>
<dbReference type="GeneID" id="99747409"/>
<dbReference type="Pfam" id="PF05389">
    <property type="entry name" value="MecA"/>
    <property type="match status" value="1"/>
</dbReference>
<evidence type="ECO:0000313" key="2">
    <source>
        <dbReference type="EMBL" id="CUM98346.1"/>
    </source>
</evidence>
<reference evidence="2 3" key="1">
    <citation type="submission" date="2015-09" db="EMBL/GenBank/DDBJ databases">
        <authorList>
            <consortium name="Pathogen Informatics"/>
        </authorList>
    </citation>
    <scope>NUCLEOTIDE SEQUENCE [LARGE SCALE GENOMIC DNA]</scope>
    <source>
        <strain evidence="2 3">2789STDY5608863</strain>
    </source>
</reference>
<organism evidence="2 3">
    <name type="scientific">Roseburia faecis</name>
    <dbReference type="NCBI Taxonomy" id="301302"/>
    <lineage>
        <taxon>Bacteria</taxon>
        <taxon>Bacillati</taxon>
        <taxon>Bacillota</taxon>
        <taxon>Clostridia</taxon>
        <taxon>Lachnospirales</taxon>
        <taxon>Lachnospiraceae</taxon>
        <taxon>Roseburia</taxon>
    </lineage>
</organism>
<accession>A0A173T897</accession>
<dbReference type="PANTHER" id="PTHR39161">
    <property type="entry name" value="ADAPTER PROTEIN MECA"/>
    <property type="match status" value="1"/>
</dbReference>
<dbReference type="PANTHER" id="PTHR39161:SF1">
    <property type="entry name" value="ADAPTER PROTEIN MECA 1"/>
    <property type="match status" value="1"/>
</dbReference>
<dbReference type="Proteomes" id="UP000095495">
    <property type="component" value="Unassembled WGS sequence"/>
</dbReference>
<dbReference type="InterPro" id="IPR008681">
    <property type="entry name" value="Neg-reg_MecA"/>
</dbReference>
<gene>
    <name evidence="2" type="primary">mecB</name>
    <name evidence="2" type="ORF">ERS852420_01956</name>
</gene>
<dbReference type="InterPro" id="IPR038471">
    <property type="entry name" value="MecA_C_sf"/>
</dbReference>
<dbReference type="RefSeq" id="WP_022045656.1">
    <property type="nucleotide sequence ID" value="NZ_CYXV01000007.1"/>
</dbReference>
<dbReference type="Gene3D" id="3.30.70.1950">
    <property type="match status" value="1"/>
</dbReference>